<dbReference type="GO" id="GO:0006094">
    <property type="term" value="P:gluconeogenesis"/>
    <property type="evidence" value="ECO:0007669"/>
    <property type="project" value="UniProtKB-KW"/>
</dbReference>
<evidence type="ECO:0000256" key="7">
    <source>
        <dbReference type="ARBA" id="ARBA00023004"/>
    </source>
</evidence>
<evidence type="ECO:0000256" key="5">
    <source>
        <dbReference type="ARBA" id="ARBA00022485"/>
    </source>
</evidence>
<keyword evidence="8 11" id="KW-0411">Iron-sulfur</keyword>
<keyword evidence="6 11" id="KW-0479">Metal-binding</keyword>
<feature type="domain" description="Serine dehydratase beta chain" evidence="13">
    <location>
        <begin position="4"/>
        <end position="158"/>
    </location>
</feature>
<dbReference type="AlphaFoldDB" id="A0A6L6YIN3"/>
<dbReference type="EMBL" id="WSRP01000035">
    <property type="protein sequence ID" value="MVX57550.1"/>
    <property type="molecule type" value="Genomic_DNA"/>
</dbReference>
<evidence type="ECO:0000259" key="12">
    <source>
        <dbReference type="Pfam" id="PF03313"/>
    </source>
</evidence>
<comment type="catalytic activity">
    <reaction evidence="10 11">
        <text>L-serine = pyruvate + NH4(+)</text>
        <dbReference type="Rhea" id="RHEA:19169"/>
        <dbReference type="ChEBI" id="CHEBI:15361"/>
        <dbReference type="ChEBI" id="CHEBI:28938"/>
        <dbReference type="ChEBI" id="CHEBI:33384"/>
        <dbReference type="EC" id="4.3.1.17"/>
    </reaction>
</comment>
<dbReference type="InterPro" id="IPR029009">
    <property type="entry name" value="ASB_dom_sf"/>
</dbReference>
<dbReference type="NCBIfam" id="TIGR00720">
    <property type="entry name" value="sda_mono"/>
    <property type="match status" value="1"/>
</dbReference>
<gene>
    <name evidence="14" type="ORF">E5987_10135</name>
</gene>
<evidence type="ECO:0000259" key="13">
    <source>
        <dbReference type="Pfam" id="PF03315"/>
    </source>
</evidence>
<dbReference type="Gene3D" id="3.30.1330.90">
    <property type="entry name" value="D-3-phosphoglycerate dehydrogenase, domain 3"/>
    <property type="match status" value="1"/>
</dbReference>
<comment type="similarity">
    <text evidence="3 11">Belongs to the iron-sulfur dependent L-serine dehydratase family.</text>
</comment>
<accession>A0A6L6YIN3</accession>
<evidence type="ECO:0000313" key="15">
    <source>
        <dbReference type="Proteomes" id="UP000472580"/>
    </source>
</evidence>
<feature type="domain" description="Serine dehydratase-like alpha subunit" evidence="12">
    <location>
        <begin position="197"/>
        <end position="462"/>
    </location>
</feature>
<dbReference type="InterPro" id="IPR051318">
    <property type="entry name" value="Fe-S_L-Ser"/>
</dbReference>
<dbReference type="FunFam" id="3.30.1330.90:FF:000001">
    <property type="entry name" value="L-serine ammonia-lyase 1"/>
    <property type="match status" value="1"/>
</dbReference>
<evidence type="ECO:0000256" key="1">
    <source>
        <dbReference type="ARBA" id="ARBA00001966"/>
    </source>
</evidence>
<keyword evidence="15" id="KW-1185">Reference proteome</keyword>
<protein>
    <recommendedName>
        <fullName evidence="11">L-serine dehydratase</fullName>
        <ecNumber evidence="11">4.3.1.17</ecNumber>
    </recommendedName>
</protein>
<name>A0A6L6YIN3_9BURK</name>
<sequence>MHISVFDMYRIGIGPSSSHTVGPMRAGRSFIRMLRENKLFASVEHVKIRLMGSLAATGVGHATDQAVLLGLMGKSPSTVDTDMIPTWMDNIRNTHRLILDDTRPIQFDISTDMSFEPNELDPYHTNTMVISAYGSDGNELLSQKYYSVGGGFIETEEEAKLKENSGAVFPSSKNLTSEKIPYPYQTADELMELCRKNNLRLDELIRANEEASRSSEVIDDTLDLIWNVMRSCIDRGLNRKGCLPGPLKVKRRANALYEKLISSPLRVTEDPLQIIDWINAYALAVSEENASGGRVVTAPTNGAAGVIPAVLNYYSHFITGADKEGRHRFLLVAGAIGSLYKKNASISGAEVGCQGEVGVACSMAAAGLAAALGATNEQIENAAEIGMEHHLGLTCDPVSGQVQIPCIERNAVAAVKAVNSVRLAMMGDGSHYISLDQVIKTMMQTGKDMANKYKETSLGGLAVCVVEC</sequence>
<keyword evidence="4 11" id="KW-0312">Gluconeogenesis</keyword>
<keyword evidence="7 11" id="KW-0408">Iron</keyword>
<dbReference type="GO" id="GO:0003941">
    <property type="term" value="F:L-serine ammonia-lyase activity"/>
    <property type="evidence" value="ECO:0007669"/>
    <property type="project" value="UniProtKB-UniRule"/>
</dbReference>
<dbReference type="Pfam" id="PF03315">
    <property type="entry name" value="SDH_beta"/>
    <property type="match status" value="1"/>
</dbReference>
<evidence type="ECO:0000256" key="3">
    <source>
        <dbReference type="ARBA" id="ARBA00008636"/>
    </source>
</evidence>
<evidence type="ECO:0000256" key="10">
    <source>
        <dbReference type="ARBA" id="ARBA00049406"/>
    </source>
</evidence>
<keyword evidence="5 11" id="KW-0004">4Fe-4S</keyword>
<dbReference type="RefSeq" id="WP_160335970.1">
    <property type="nucleotide sequence ID" value="NZ_CALPCR010000032.1"/>
</dbReference>
<comment type="caution">
    <text evidence="14">The sequence shown here is derived from an EMBL/GenBank/DDBJ whole genome shotgun (WGS) entry which is preliminary data.</text>
</comment>
<evidence type="ECO:0000256" key="11">
    <source>
        <dbReference type="RuleBase" id="RU366059"/>
    </source>
</evidence>
<dbReference type="Proteomes" id="UP000472580">
    <property type="component" value="Unassembled WGS sequence"/>
</dbReference>
<dbReference type="GO" id="GO:0046872">
    <property type="term" value="F:metal ion binding"/>
    <property type="evidence" value="ECO:0007669"/>
    <property type="project" value="UniProtKB-KW"/>
</dbReference>
<dbReference type="PANTHER" id="PTHR30182:SF1">
    <property type="entry name" value="L-SERINE DEHYDRATASE 1"/>
    <property type="match status" value="1"/>
</dbReference>
<dbReference type="InterPro" id="IPR004644">
    <property type="entry name" value="Fe-S_L-Ser_mono"/>
</dbReference>
<evidence type="ECO:0000256" key="9">
    <source>
        <dbReference type="ARBA" id="ARBA00023239"/>
    </source>
</evidence>
<dbReference type="InterPro" id="IPR005130">
    <property type="entry name" value="Ser_deHydtase-like_asu"/>
</dbReference>
<organism evidence="14 15">
    <name type="scientific">Parasutterella muris</name>
    <dbReference type="NCBI Taxonomy" id="2565572"/>
    <lineage>
        <taxon>Bacteria</taxon>
        <taxon>Pseudomonadati</taxon>
        <taxon>Pseudomonadota</taxon>
        <taxon>Betaproteobacteria</taxon>
        <taxon>Burkholderiales</taxon>
        <taxon>Sutterellaceae</taxon>
        <taxon>Parasutterella</taxon>
    </lineage>
</organism>
<evidence type="ECO:0000256" key="2">
    <source>
        <dbReference type="ARBA" id="ARBA00004742"/>
    </source>
</evidence>
<dbReference type="OrthoDB" id="9805537at2"/>
<evidence type="ECO:0000313" key="14">
    <source>
        <dbReference type="EMBL" id="MVX57550.1"/>
    </source>
</evidence>
<dbReference type="SUPFAM" id="SSF143548">
    <property type="entry name" value="Serine metabolism enzymes domain"/>
    <property type="match status" value="1"/>
</dbReference>
<comment type="pathway">
    <text evidence="2">Carbohydrate biosynthesis; gluconeogenesis.</text>
</comment>
<evidence type="ECO:0000256" key="8">
    <source>
        <dbReference type="ARBA" id="ARBA00023014"/>
    </source>
</evidence>
<reference evidence="14 15" key="1">
    <citation type="submission" date="2019-12" db="EMBL/GenBank/DDBJ databases">
        <title>Microbes associate with the intestines of laboratory mice.</title>
        <authorList>
            <person name="Navarre W."/>
            <person name="Wong E."/>
        </authorList>
    </citation>
    <scope>NUCLEOTIDE SEQUENCE [LARGE SCALE GENOMIC DNA]</scope>
    <source>
        <strain evidence="14 15">NM82_D38</strain>
    </source>
</reference>
<evidence type="ECO:0000256" key="4">
    <source>
        <dbReference type="ARBA" id="ARBA00022432"/>
    </source>
</evidence>
<dbReference type="Pfam" id="PF03313">
    <property type="entry name" value="SDH_alpha"/>
    <property type="match status" value="1"/>
</dbReference>
<dbReference type="GO" id="GO:0009063">
    <property type="term" value="P:amino acid catabolic process"/>
    <property type="evidence" value="ECO:0007669"/>
    <property type="project" value="UniProtKB-ARBA"/>
</dbReference>
<evidence type="ECO:0000256" key="6">
    <source>
        <dbReference type="ARBA" id="ARBA00022723"/>
    </source>
</evidence>
<dbReference type="GO" id="GO:0051539">
    <property type="term" value="F:4 iron, 4 sulfur cluster binding"/>
    <property type="evidence" value="ECO:0007669"/>
    <property type="project" value="UniProtKB-UniRule"/>
</dbReference>
<dbReference type="InterPro" id="IPR005131">
    <property type="entry name" value="Ser_deHydtase_bsu"/>
</dbReference>
<dbReference type="EC" id="4.3.1.17" evidence="11"/>
<keyword evidence="9 11" id="KW-0456">Lyase</keyword>
<dbReference type="PANTHER" id="PTHR30182">
    <property type="entry name" value="L-SERINE DEHYDRATASE"/>
    <property type="match status" value="1"/>
</dbReference>
<comment type="cofactor">
    <cofactor evidence="1 11">
        <name>[4Fe-4S] cluster</name>
        <dbReference type="ChEBI" id="CHEBI:49883"/>
    </cofactor>
</comment>
<proteinExistence type="inferred from homology"/>